<reference evidence="7 8" key="1">
    <citation type="submission" date="2022-01" db="EMBL/GenBank/DDBJ databases">
        <title>A chromosomal length assembly of Cordylochernes scorpioides.</title>
        <authorList>
            <person name="Zeh D."/>
            <person name="Zeh J."/>
        </authorList>
    </citation>
    <scope>NUCLEOTIDE SEQUENCE [LARGE SCALE GENOMIC DNA]</scope>
    <source>
        <strain evidence="7">IN4F17</strain>
        <tissue evidence="7">Whole Body</tissue>
    </source>
</reference>
<protein>
    <submittedName>
        <fullName evidence="7">TMEM256</fullName>
    </submittedName>
</protein>
<dbReference type="PANTHER" id="PTHR43461">
    <property type="entry name" value="TRANSMEMBRANE PROTEIN 256"/>
    <property type="match status" value="1"/>
</dbReference>
<keyword evidence="5 6" id="KW-0472">Membrane</keyword>
<feature type="transmembrane region" description="Helical" evidence="6">
    <location>
        <begin position="76"/>
        <end position="92"/>
    </location>
</feature>
<evidence type="ECO:0000256" key="6">
    <source>
        <dbReference type="SAM" id="Phobius"/>
    </source>
</evidence>
<dbReference type="PANTHER" id="PTHR43461:SF1">
    <property type="entry name" value="TRANSMEMBRANE PROTEIN 256"/>
    <property type="match status" value="1"/>
</dbReference>
<dbReference type="EMBL" id="CP092870">
    <property type="protein sequence ID" value="UYV71350.1"/>
    <property type="molecule type" value="Genomic_DNA"/>
</dbReference>
<keyword evidence="4 6" id="KW-1133">Transmembrane helix</keyword>
<name>A0ABY6KR75_9ARAC</name>
<accession>A0ABY6KR75</accession>
<proteinExistence type="inferred from homology"/>
<keyword evidence="3 6" id="KW-0812">Transmembrane</keyword>
<comment type="subcellular location">
    <subcellularLocation>
        <location evidence="1">Membrane</location>
        <topology evidence="1">Multi-pass membrane protein</topology>
    </subcellularLocation>
</comment>
<keyword evidence="8" id="KW-1185">Reference proteome</keyword>
<evidence type="ECO:0000256" key="1">
    <source>
        <dbReference type="ARBA" id="ARBA00004141"/>
    </source>
</evidence>
<evidence type="ECO:0000256" key="5">
    <source>
        <dbReference type="ARBA" id="ARBA00023136"/>
    </source>
</evidence>
<comment type="similarity">
    <text evidence="2">Belongs to the TMEM256 family.</text>
</comment>
<evidence type="ECO:0000313" key="8">
    <source>
        <dbReference type="Proteomes" id="UP001235939"/>
    </source>
</evidence>
<dbReference type="Proteomes" id="UP001235939">
    <property type="component" value="Chromosome 08"/>
</dbReference>
<evidence type="ECO:0000313" key="7">
    <source>
        <dbReference type="EMBL" id="UYV71350.1"/>
    </source>
</evidence>
<gene>
    <name evidence="7" type="ORF">LAZ67_8002727</name>
</gene>
<dbReference type="Pfam" id="PF04241">
    <property type="entry name" value="DUF423"/>
    <property type="match status" value="1"/>
</dbReference>
<dbReference type="InterPro" id="IPR006696">
    <property type="entry name" value="DUF423"/>
</dbReference>
<sequence>MEILQELYQQKDVSEERKQAFDVANRYHFLHTLALLAVPLAGKPYLVGGLMTSGVLMFSGPCYHFALTGSRLMKPVTPYGGTLLILAWLAFLI</sequence>
<evidence type="ECO:0000256" key="4">
    <source>
        <dbReference type="ARBA" id="ARBA00022989"/>
    </source>
</evidence>
<evidence type="ECO:0000256" key="2">
    <source>
        <dbReference type="ARBA" id="ARBA00006208"/>
    </source>
</evidence>
<evidence type="ECO:0000256" key="3">
    <source>
        <dbReference type="ARBA" id="ARBA00022692"/>
    </source>
</evidence>
<organism evidence="7 8">
    <name type="scientific">Cordylochernes scorpioides</name>
    <dbReference type="NCBI Taxonomy" id="51811"/>
    <lineage>
        <taxon>Eukaryota</taxon>
        <taxon>Metazoa</taxon>
        <taxon>Ecdysozoa</taxon>
        <taxon>Arthropoda</taxon>
        <taxon>Chelicerata</taxon>
        <taxon>Arachnida</taxon>
        <taxon>Pseudoscorpiones</taxon>
        <taxon>Cheliferoidea</taxon>
        <taxon>Chernetidae</taxon>
        <taxon>Cordylochernes</taxon>
    </lineage>
</organism>